<sequence length="331" mass="34812">MREIRKTRRAAILAACSVAVGLGMSGTASAETKGYPASPITIVVPFAPGGASDMTARLIGEQLGERLKQTVIVENRAGANSQIGTSSVVRAQPDGYTLLLGTTSLVNNPFLYKNLPYDAATQLRPVVGLVDVPAFLTVGSKLNVKSAQEFLGVAKKNNGALNYSSAGMGSTLHLAAEWLKDKAGIDAAHIPQRGSGPSVVAVASGEVDFSMENYGPAKPQIDAGRLSMLAVASPARFPALPDVPTFKEAGLPDVDLSSWFVLMAPADTPDSVVNLLNEHVNAVLARPEIKERLVAIGLVPLGGSADDMRKRMDNDAKQWGDIIRSADIKVE</sequence>
<dbReference type="SUPFAM" id="SSF53850">
    <property type="entry name" value="Periplasmic binding protein-like II"/>
    <property type="match status" value="1"/>
</dbReference>
<proteinExistence type="inferred from homology"/>
<evidence type="ECO:0000313" key="4">
    <source>
        <dbReference type="Proteomes" id="UP000294692"/>
    </source>
</evidence>
<feature type="signal peptide" evidence="2">
    <location>
        <begin position="1"/>
        <end position="30"/>
    </location>
</feature>
<dbReference type="RefSeq" id="WP_132477535.1">
    <property type="nucleotide sequence ID" value="NZ_JBHRVM010000001.1"/>
</dbReference>
<comment type="similarity">
    <text evidence="1">Belongs to the UPF0065 (bug) family.</text>
</comment>
<dbReference type="Gene3D" id="3.40.190.150">
    <property type="entry name" value="Bordetella uptake gene, domain 1"/>
    <property type="match status" value="1"/>
</dbReference>
<gene>
    <name evidence="3" type="ORF">EV686_107112</name>
</gene>
<organism evidence="3 4">
    <name type="scientific">Paracandidimonas soli</name>
    <dbReference type="NCBI Taxonomy" id="1917182"/>
    <lineage>
        <taxon>Bacteria</taxon>
        <taxon>Pseudomonadati</taxon>
        <taxon>Pseudomonadota</taxon>
        <taxon>Betaproteobacteria</taxon>
        <taxon>Burkholderiales</taxon>
        <taxon>Alcaligenaceae</taxon>
        <taxon>Paracandidimonas</taxon>
    </lineage>
</organism>
<evidence type="ECO:0000256" key="1">
    <source>
        <dbReference type="ARBA" id="ARBA00006987"/>
    </source>
</evidence>
<dbReference type="InterPro" id="IPR042100">
    <property type="entry name" value="Bug_dom1"/>
</dbReference>
<dbReference type="Gene3D" id="3.40.190.10">
    <property type="entry name" value="Periplasmic binding protein-like II"/>
    <property type="match status" value="1"/>
</dbReference>
<feature type="chain" id="PRO_5020493176" evidence="2">
    <location>
        <begin position="31"/>
        <end position="331"/>
    </location>
</feature>
<keyword evidence="4" id="KW-1185">Reference proteome</keyword>
<protein>
    <submittedName>
        <fullName evidence="3">Tripartite-type tricarboxylate transporter receptor subunit TctC</fullName>
    </submittedName>
</protein>
<dbReference type="InterPro" id="IPR005064">
    <property type="entry name" value="BUG"/>
</dbReference>
<keyword evidence="2" id="KW-0732">Signal</keyword>
<comment type="caution">
    <text evidence="3">The sequence shown here is derived from an EMBL/GenBank/DDBJ whole genome shotgun (WGS) entry which is preliminary data.</text>
</comment>
<accession>A0A4R3V1B0</accession>
<dbReference type="Pfam" id="PF03401">
    <property type="entry name" value="TctC"/>
    <property type="match status" value="1"/>
</dbReference>
<dbReference type="CDD" id="cd07012">
    <property type="entry name" value="PBP2_Bug_TTT"/>
    <property type="match status" value="1"/>
</dbReference>
<dbReference type="EMBL" id="SMBX01000007">
    <property type="protein sequence ID" value="TCU96054.1"/>
    <property type="molecule type" value="Genomic_DNA"/>
</dbReference>
<dbReference type="PANTHER" id="PTHR42928:SF5">
    <property type="entry name" value="BLR1237 PROTEIN"/>
    <property type="match status" value="1"/>
</dbReference>
<dbReference type="PANTHER" id="PTHR42928">
    <property type="entry name" value="TRICARBOXYLATE-BINDING PROTEIN"/>
    <property type="match status" value="1"/>
</dbReference>
<dbReference type="Proteomes" id="UP000294692">
    <property type="component" value="Unassembled WGS sequence"/>
</dbReference>
<name>A0A4R3V1B0_9BURK</name>
<dbReference type="OrthoDB" id="8676224at2"/>
<reference evidence="3 4" key="1">
    <citation type="submission" date="2019-03" db="EMBL/GenBank/DDBJ databases">
        <title>Genomic Encyclopedia of Type Strains, Phase IV (KMG-IV): sequencing the most valuable type-strain genomes for metagenomic binning, comparative biology and taxonomic classification.</title>
        <authorList>
            <person name="Goeker M."/>
        </authorList>
    </citation>
    <scope>NUCLEOTIDE SEQUENCE [LARGE SCALE GENOMIC DNA]</scope>
    <source>
        <strain evidence="3 4">DSM 100048</strain>
    </source>
</reference>
<evidence type="ECO:0000256" key="2">
    <source>
        <dbReference type="SAM" id="SignalP"/>
    </source>
</evidence>
<evidence type="ECO:0000313" key="3">
    <source>
        <dbReference type="EMBL" id="TCU96054.1"/>
    </source>
</evidence>
<dbReference type="AlphaFoldDB" id="A0A4R3V1B0"/>
<keyword evidence="3" id="KW-0675">Receptor</keyword>
<dbReference type="PIRSF" id="PIRSF017082">
    <property type="entry name" value="YflP"/>
    <property type="match status" value="1"/>
</dbReference>